<dbReference type="SUPFAM" id="SSF48498">
    <property type="entry name" value="Tetracyclin repressor-like, C-terminal domain"/>
    <property type="match status" value="1"/>
</dbReference>
<evidence type="ECO:0000256" key="1">
    <source>
        <dbReference type="ARBA" id="ARBA00023015"/>
    </source>
</evidence>
<dbReference type="AlphaFoldDB" id="A0A0M7AHB4"/>
<keyword evidence="7" id="KW-1185">Reference proteome</keyword>
<dbReference type="InterPro" id="IPR009057">
    <property type="entry name" value="Homeodomain-like_sf"/>
</dbReference>
<gene>
    <name evidence="6" type="primary">comR_5</name>
    <name evidence="6" type="ORF">LAX5112_03404</name>
</gene>
<evidence type="ECO:0000256" key="3">
    <source>
        <dbReference type="ARBA" id="ARBA00023163"/>
    </source>
</evidence>
<dbReference type="GO" id="GO:0003677">
    <property type="term" value="F:DNA binding"/>
    <property type="evidence" value="ECO:0007669"/>
    <property type="project" value="UniProtKB-UniRule"/>
</dbReference>
<proteinExistence type="predicted"/>
<dbReference type="OrthoDB" id="9779746at2"/>
<dbReference type="PANTHER" id="PTHR47506">
    <property type="entry name" value="TRANSCRIPTIONAL REGULATORY PROTEIN"/>
    <property type="match status" value="1"/>
</dbReference>
<dbReference type="RefSeq" id="WP_055672806.1">
    <property type="nucleotide sequence ID" value="NZ_OZ219772.1"/>
</dbReference>
<feature type="DNA-binding region" description="H-T-H motif" evidence="4">
    <location>
        <begin position="29"/>
        <end position="48"/>
    </location>
</feature>
<dbReference type="InterPro" id="IPR001647">
    <property type="entry name" value="HTH_TetR"/>
</dbReference>
<dbReference type="InterPro" id="IPR023772">
    <property type="entry name" value="DNA-bd_HTH_TetR-type_CS"/>
</dbReference>
<keyword evidence="1" id="KW-0805">Transcription regulation</keyword>
<dbReference type="Proteomes" id="UP000053235">
    <property type="component" value="Unassembled WGS sequence"/>
</dbReference>
<dbReference type="PROSITE" id="PS01081">
    <property type="entry name" value="HTH_TETR_1"/>
    <property type="match status" value="1"/>
</dbReference>
<dbReference type="InterPro" id="IPR036271">
    <property type="entry name" value="Tet_transcr_reg_TetR-rel_C_sf"/>
</dbReference>
<accession>A0A0M7AHB4</accession>
<dbReference type="Gene3D" id="1.10.10.60">
    <property type="entry name" value="Homeodomain-like"/>
    <property type="match status" value="1"/>
</dbReference>
<sequence>MARPREFETDAALDSAMSLFWDLGYEEASLARLLKTMKITRGSFYKAFKDKNAVYLATLDRYDRQVVSSTVAFLGNPANGSGRDRILSLLTKIADMAEKDGDRLGCFLCNAMADKAAQGGEIEQRLQAMALRLEAAFQKALEDDLTRSDCEGHRAGETARGLLALYFGMRVLGRAGLAGRMARDCVTQAENLIAGFTASGGRVPAAD</sequence>
<dbReference type="Gene3D" id="1.10.357.10">
    <property type="entry name" value="Tetracycline Repressor, domain 2"/>
    <property type="match status" value="1"/>
</dbReference>
<evidence type="ECO:0000313" key="7">
    <source>
        <dbReference type="Proteomes" id="UP000053235"/>
    </source>
</evidence>
<dbReference type="PANTHER" id="PTHR47506:SF1">
    <property type="entry name" value="HTH-TYPE TRANSCRIPTIONAL REGULATOR YJDC"/>
    <property type="match status" value="1"/>
</dbReference>
<evidence type="ECO:0000256" key="2">
    <source>
        <dbReference type="ARBA" id="ARBA00023125"/>
    </source>
</evidence>
<protein>
    <submittedName>
        <fullName evidence="6">Copper outer membrane regulator</fullName>
    </submittedName>
</protein>
<feature type="domain" description="HTH tetR-type" evidence="5">
    <location>
        <begin position="6"/>
        <end position="66"/>
    </location>
</feature>
<keyword evidence="3" id="KW-0804">Transcription</keyword>
<keyword evidence="2 4" id="KW-0238">DNA-binding</keyword>
<evidence type="ECO:0000256" key="4">
    <source>
        <dbReference type="PROSITE-ProRule" id="PRU00335"/>
    </source>
</evidence>
<dbReference type="PROSITE" id="PS50977">
    <property type="entry name" value="HTH_TETR_2"/>
    <property type="match status" value="1"/>
</dbReference>
<reference evidence="7" key="1">
    <citation type="submission" date="2015-07" db="EMBL/GenBank/DDBJ databases">
        <authorList>
            <person name="Rodrigo-Torres Lidia"/>
            <person name="Arahal R.David."/>
        </authorList>
    </citation>
    <scope>NUCLEOTIDE SEQUENCE [LARGE SCALE GENOMIC DNA]</scope>
    <source>
        <strain evidence="7">CECT 5112</strain>
    </source>
</reference>
<organism evidence="6 7">
    <name type="scientific">Roseibium alexandrii</name>
    <dbReference type="NCBI Taxonomy" id="388408"/>
    <lineage>
        <taxon>Bacteria</taxon>
        <taxon>Pseudomonadati</taxon>
        <taxon>Pseudomonadota</taxon>
        <taxon>Alphaproteobacteria</taxon>
        <taxon>Hyphomicrobiales</taxon>
        <taxon>Stappiaceae</taxon>
        <taxon>Roseibium</taxon>
    </lineage>
</organism>
<dbReference type="EMBL" id="CXWD01000013">
    <property type="protein sequence ID" value="CTQ73014.1"/>
    <property type="molecule type" value="Genomic_DNA"/>
</dbReference>
<evidence type="ECO:0000259" key="5">
    <source>
        <dbReference type="PROSITE" id="PS50977"/>
    </source>
</evidence>
<dbReference type="SUPFAM" id="SSF46689">
    <property type="entry name" value="Homeodomain-like"/>
    <property type="match status" value="1"/>
</dbReference>
<name>A0A0M7AHB4_9HYPH</name>
<dbReference type="STRING" id="388408.LAX5112_03404"/>
<dbReference type="Pfam" id="PF00440">
    <property type="entry name" value="TetR_N"/>
    <property type="match status" value="1"/>
</dbReference>
<evidence type="ECO:0000313" key="6">
    <source>
        <dbReference type="EMBL" id="CTQ73014.1"/>
    </source>
</evidence>